<organism evidence="7 8">
    <name type="scientific">Kribbella antiqua</name>
    <dbReference type="NCBI Taxonomy" id="2512217"/>
    <lineage>
        <taxon>Bacteria</taxon>
        <taxon>Bacillati</taxon>
        <taxon>Actinomycetota</taxon>
        <taxon>Actinomycetes</taxon>
        <taxon>Propionibacteriales</taxon>
        <taxon>Kribbellaceae</taxon>
        <taxon>Kribbella</taxon>
    </lineage>
</organism>
<dbReference type="PANTHER" id="PTHR23530">
    <property type="entry name" value="TRANSPORT PROTEIN-RELATED"/>
    <property type="match status" value="1"/>
</dbReference>
<dbReference type="GO" id="GO:0022857">
    <property type="term" value="F:transmembrane transporter activity"/>
    <property type="evidence" value="ECO:0007669"/>
    <property type="project" value="InterPro"/>
</dbReference>
<evidence type="ECO:0000256" key="4">
    <source>
        <dbReference type="ARBA" id="ARBA00023136"/>
    </source>
</evidence>
<feature type="transmembrane region" description="Helical" evidence="5">
    <location>
        <begin position="95"/>
        <end position="121"/>
    </location>
</feature>
<feature type="transmembrane region" description="Helical" evidence="5">
    <location>
        <begin position="142"/>
        <end position="162"/>
    </location>
</feature>
<dbReference type="PANTHER" id="PTHR23530:SF1">
    <property type="entry name" value="PERMEASE, MAJOR FACILITATOR SUPERFAMILY-RELATED"/>
    <property type="match status" value="1"/>
</dbReference>
<dbReference type="InterPro" id="IPR053160">
    <property type="entry name" value="MFS_DHA3_Transporter"/>
</dbReference>
<proteinExistence type="predicted"/>
<accession>A0A4R2J149</accession>
<feature type="transmembrane region" description="Helical" evidence="5">
    <location>
        <begin position="168"/>
        <end position="186"/>
    </location>
</feature>
<dbReference type="InterPro" id="IPR020846">
    <property type="entry name" value="MFS_dom"/>
</dbReference>
<dbReference type="Pfam" id="PF07690">
    <property type="entry name" value="MFS_1"/>
    <property type="match status" value="1"/>
</dbReference>
<dbReference type="OrthoDB" id="3513479at2"/>
<gene>
    <name evidence="7" type="ORF">EV646_102502</name>
</gene>
<feature type="transmembrane region" description="Helical" evidence="5">
    <location>
        <begin position="222"/>
        <end position="242"/>
    </location>
</feature>
<dbReference type="AlphaFoldDB" id="A0A4R2J149"/>
<dbReference type="InterPro" id="IPR011701">
    <property type="entry name" value="MFS"/>
</dbReference>
<reference evidence="7 8" key="1">
    <citation type="journal article" date="2015" name="Stand. Genomic Sci.">
        <title>Genomic Encyclopedia of Bacterial and Archaeal Type Strains, Phase III: the genomes of soil and plant-associated and newly described type strains.</title>
        <authorList>
            <person name="Whitman W.B."/>
            <person name="Woyke T."/>
            <person name="Klenk H.P."/>
            <person name="Zhou Y."/>
            <person name="Lilburn T.G."/>
            <person name="Beck B.J."/>
            <person name="De Vos P."/>
            <person name="Vandamme P."/>
            <person name="Eisen J.A."/>
            <person name="Garrity G."/>
            <person name="Hugenholtz P."/>
            <person name="Kyrpides N.C."/>
        </authorList>
    </citation>
    <scope>NUCLEOTIDE SEQUENCE [LARGE SCALE GENOMIC DNA]</scope>
    <source>
        <strain evidence="7 8">VKM Ac-2541</strain>
    </source>
</reference>
<dbReference type="RefSeq" id="WP_132145770.1">
    <property type="nucleotide sequence ID" value="NZ_SLWR01000002.1"/>
</dbReference>
<keyword evidence="2 5" id="KW-0812">Transmembrane</keyword>
<evidence type="ECO:0000256" key="2">
    <source>
        <dbReference type="ARBA" id="ARBA00022692"/>
    </source>
</evidence>
<keyword evidence="8" id="KW-1185">Reference proteome</keyword>
<evidence type="ECO:0000313" key="8">
    <source>
        <dbReference type="Proteomes" id="UP000295573"/>
    </source>
</evidence>
<evidence type="ECO:0000313" key="7">
    <source>
        <dbReference type="EMBL" id="TCO50428.1"/>
    </source>
</evidence>
<feature type="transmembrane region" description="Helical" evidence="5">
    <location>
        <begin position="7"/>
        <end position="29"/>
    </location>
</feature>
<evidence type="ECO:0000256" key="1">
    <source>
        <dbReference type="ARBA" id="ARBA00004651"/>
    </source>
</evidence>
<comment type="subcellular location">
    <subcellularLocation>
        <location evidence="1">Cell membrane</location>
        <topology evidence="1">Multi-pass membrane protein</topology>
    </subcellularLocation>
</comment>
<name>A0A4R2J149_9ACTN</name>
<dbReference type="Gene3D" id="1.20.1250.20">
    <property type="entry name" value="MFS general substrate transporter like domains"/>
    <property type="match status" value="1"/>
</dbReference>
<evidence type="ECO:0000259" key="6">
    <source>
        <dbReference type="PROSITE" id="PS50850"/>
    </source>
</evidence>
<dbReference type="PROSITE" id="PS50850">
    <property type="entry name" value="MFS"/>
    <property type="match status" value="1"/>
</dbReference>
<dbReference type="SUPFAM" id="SSF103473">
    <property type="entry name" value="MFS general substrate transporter"/>
    <property type="match status" value="1"/>
</dbReference>
<keyword evidence="3 5" id="KW-1133">Transmembrane helix</keyword>
<evidence type="ECO:0000256" key="3">
    <source>
        <dbReference type="ARBA" id="ARBA00022989"/>
    </source>
</evidence>
<comment type="caution">
    <text evidence="7">The sequence shown here is derived from an EMBL/GenBank/DDBJ whole genome shotgun (WGS) entry which is preliminary data.</text>
</comment>
<feature type="domain" description="Major facilitator superfamily (MFS) profile" evidence="6">
    <location>
        <begin position="1"/>
        <end position="401"/>
    </location>
</feature>
<dbReference type="InterPro" id="IPR036259">
    <property type="entry name" value="MFS_trans_sf"/>
</dbReference>
<feature type="transmembrane region" description="Helical" evidence="5">
    <location>
        <begin position="378"/>
        <end position="396"/>
    </location>
</feature>
<keyword evidence="4 5" id="KW-0472">Membrane</keyword>
<feature type="transmembrane region" description="Helical" evidence="5">
    <location>
        <begin position="69"/>
        <end position="89"/>
    </location>
</feature>
<dbReference type="GO" id="GO:0005886">
    <property type="term" value="C:plasma membrane"/>
    <property type="evidence" value="ECO:0007669"/>
    <property type="project" value="UniProtKB-SubCell"/>
</dbReference>
<sequence>MSRVLRTYLTLVAVSTSASSMIWGVNTLFLLDAGLSIGEAFAANAFFTVGMVLFEVPTGVVADTVGRRTSYLLGSATLFGSTLLYLLLWHTGAPFAAWAVASALLGLGFTFFSGATEAWLVDGLNATGYRGSLDGAFAKGQIVNGIAMMGGTIGGGLLAQWTNLGVPYVVRAVLLGVTFVVAWRSMHDIGFTPKPRVSVLGEMRGILRASLDHGLRNPPVRWLMLASPFAAGVSIYGFYAAQPYLLQLYGSTDSYAIAGLSAGLVAGAQIVGGATASMVAGVFRRRTSVILFATGATAVVLVLIGLITNFWMALVLLAIWSVLFAATTPVRQALLNSLIPSAQRATVLSSDSLLGSAGGVVIQPALGKAADAWSYGPAYLLSACIQLLAIPFILRARGVTERDDRRTIHARAEAVQGWAR</sequence>
<feature type="transmembrane region" description="Helical" evidence="5">
    <location>
        <begin position="254"/>
        <end position="276"/>
    </location>
</feature>
<dbReference type="EMBL" id="SLWR01000002">
    <property type="protein sequence ID" value="TCO50428.1"/>
    <property type="molecule type" value="Genomic_DNA"/>
</dbReference>
<dbReference type="Proteomes" id="UP000295573">
    <property type="component" value="Unassembled WGS sequence"/>
</dbReference>
<evidence type="ECO:0000256" key="5">
    <source>
        <dbReference type="SAM" id="Phobius"/>
    </source>
</evidence>
<protein>
    <submittedName>
        <fullName evidence="7">Putative MFS family arabinose efflux permease</fullName>
    </submittedName>
</protein>
<feature type="transmembrane region" description="Helical" evidence="5">
    <location>
        <begin position="41"/>
        <end position="62"/>
    </location>
</feature>